<feature type="binding site" evidence="8">
    <location>
        <position position="176"/>
    </location>
    <ligand>
        <name>ATP</name>
        <dbReference type="ChEBI" id="CHEBI:30616"/>
    </ligand>
</feature>
<feature type="binding site" evidence="8">
    <location>
        <begin position="184"/>
        <end position="187"/>
    </location>
    <ligand>
        <name>ATP</name>
        <dbReference type="ChEBI" id="CHEBI:30616"/>
    </ligand>
</feature>
<gene>
    <name evidence="8 9" type="primary">panC</name>
    <name evidence="9" type="ORF">LSG31_17675</name>
</gene>
<dbReference type="CDD" id="cd00560">
    <property type="entry name" value="PanC"/>
    <property type="match status" value="1"/>
</dbReference>
<dbReference type="EC" id="6.3.2.1" evidence="8"/>
<evidence type="ECO:0000256" key="1">
    <source>
        <dbReference type="ARBA" id="ARBA00004990"/>
    </source>
</evidence>
<evidence type="ECO:0000256" key="7">
    <source>
        <dbReference type="ARBA" id="ARBA00048258"/>
    </source>
</evidence>
<feature type="binding site" evidence="8">
    <location>
        <begin position="147"/>
        <end position="150"/>
    </location>
    <ligand>
        <name>ATP</name>
        <dbReference type="ChEBI" id="CHEBI:30616"/>
    </ligand>
</feature>
<comment type="pathway">
    <text evidence="1 8">Cofactor biosynthesis; (R)-pantothenate biosynthesis; (R)-pantothenate from (R)-pantoate and beta-alanine: step 1/1.</text>
</comment>
<dbReference type="PANTHER" id="PTHR21299">
    <property type="entry name" value="CYTIDYLATE KINASE/PANTOATE-BETA-ALANINE LIGASE"/>
    <property type="match status" value="1"/>
</dbReference>
<keyword evidence="10" id="KW-1185">Reference proteome</keyword>
<dbReference type="EMBL" id="CP089291">
    <property type="protein sequence ID" value="UOF92914.1"/>
    <property type="molecule type" value="Genomic_DNA"/>
</dbReference>
<evidence type="ECO:0000256" key="4">
    <source>
        <dbReference type="ARBA" id="ARBA00022655"/>
    </source>
</evidence>
<evidence type="ECO:0000256" key="3">
    <source>
        <dbReference type="ARBA" id="ARBA00022598"/>
    </source>
</evidence>
<evidence type="ECO:0000256" key="6">
    <source>
        <dbReference type="ARBA" id="ARBA00022840"/>
    </source>
</evidence>
<dbReference type="Pfam" id="PF02569">
    <property type="entry name" value="Pantoate_ligase"/>
    <property type="match status" value="1"/>
</dbReference>
<accession>A0ABY4CSE6</accession>
<feature type="binding site" evidence="8">
    <location>
        <begin position="30"/>
        <end position="37"/>
    </location>
    <ligand>
        <name>ATP</name>
        <dbReference type="ChEBI" id="CHEBI:30616"/>
    </ligand>
</feature>
<evidence type="ECO:0000313" key="9">
    <source>
        <dbReference type="EMBL" id="UOF92914.1"/>
    </source>
</evidence>
<organism evidence="9 10">
    <name type="scientific">Fodinisporobacter ferrooxydans</name>
    <dbReference type="NCBI Taxonomy" id="2901836"/>
    <lineage>
        <taxon>Bacteria</taxon>
        <taxon>Bacillati</taxon>
        <taxon>Bacillota</taxon>
        <taxon>Bacilli</taxon>
        <taxon>Bacillales</taxon>
        <taxon>Alicyclobacillaceae</taxon>
        <taxon>Fodinisporobacter</taxon>
    </lineage>
</organism>
<comment type="subcellular location">
    <subcellularLocation>
        <location evidence="8">Cytoplasm</location>
    </subcellularLocation>
</comment>
<dbReference type="InterPro" id="IPR042176">
    <property type="entry name" value="Pantoate_ligase_C"/>
</dbReference>
<dbReference type="GO" id="GO:0016874">
    <property type="term" value="F:ligase activity"/>
    <property type="evidence" value="ECO:0007669"/>
    <property type="project" value="UniProtKB-KW"/>
</dbReference>
<sequence>MIQVETIQELRSIVKRWKRENKTVGFVPTMGYLHEGHRSLMETAKKETDHVIVSIFVNPLQFGPNEDYEKYPRNLQHDFQLAASVSADVLFTPTVSEMYPVPIQTSVEVKGITDVMCGASRPGHFSGVATVVTKLFQITQADRAYFGQKDFQQVAVIKTMVRDLNIPIEIIPCPIVRESDGLALSSRNVYLSSEERQQALSLNKSLQLAQRMAGAGERDASTIRAAVLKQIQEQPLARIDYVEIRDPETFQSLTALTGTGLLALAVRFGNTRLIDNCLLEAPPL</sequence>
<name>A0ABY4CSE6_9BACL</name>
<dbReference type="SUPFAM" id="SSF52374">
    <property type="entry name" value="Nucleotidylyl transferase"/>
    <property type="match status" value="1"/>
</dbReference>
<dbReference type="Proteomes" id="UP000830167">
    <property type="component" value="Chromosome"/>
</dbReference>
<feature type="binding site" evidence="8">
    <location>
        <position position="61"/>
    </location>
    <ligand>
        <name>beta-alanine</name>
        <dbReference type="ChEBI" id="CHEBI:57966"/>
    </ligand>
</feature>
<dbReference type="InterPro" id="IPR004821">
    <property type="entry name" value="Cyt_trans-like"/>
</dbReference>
<feature type="binding site" evidence="8">
    <location>
        <position position="153"/>
    </location>
    <ligand>
        <name>(R)-pantoate</name>
        <dbReference type="ChEBI" id="CHEBI:15980"/>
    </ligand>
</feature>
<evidence type="ECO:0000313" key="10">
    <source>
        <dbReference type="Proteomes" id="UP000830167"/>
    </source>
</evidence>
<comment type="catalytic activity">
    <reaction evidence="7 8">
        <text>(R)-pantoate + beta-alanine + ATP = (R)-pantothenate + AMP + diphosphate + H(+)</text>
        <dbReference type="Rhea" id="RHEA:10912"/>
        <dbReference type="ChEBI" id="CHEBI:15378"/>
        <dbReference type="ChEBI" id="CHEBI:15980"/>
        <dbReference type="ChEBI" id="CHEBI:29032"/>
        <dbReference type="ChEBI" id="CHEBI:30616"/>
        <dbReference type="ChEBI" id="CHEBI:33019"/>
        <dbReference type="ChEBI" id="CHEBI:57966"/>
        <dbReference type="ChEBI" id="CHEBI:456215"/>
        <dbReference type="EC" id="6.3.2.1"/>
    </reaction>
</comment>
<proteinExistence type="inferred from homology"/>
<keyword evidence="3 8" id="KW-0436">Ligase</keyword>
<evidence type="ECO:0000256" key="5">
    <source>
        <dbReference type="ARBA" id="ARBA00022741"/>
    </source>
</evidence>
<keyword evidence="4 8" id="KW-0566">Pantothenate biosynthesis</keyword>
<dbReference type="NCBIfam" id="TIGR00125">
    <property type="entry name" value="cyt_tran_rel"/>
    <property type="match status" value="1"/>
</dbReference>
<keyword evidence="8" id="KW-0963">Cytoplasm</keyword>
<comment type="function">
    <text evidence="8">Catalyzes the condensation of pantoate with beta-alanine in an ATP-dependent reaction via a pantoyl-adenylate intermediate.</text>
</comment>
<reference evidence="9" key="1">
    <citation type="submission" date="2021-12" db="EMBL/GenBank/DDBJ databases">
        <title>Alicyclobacillaceae gen. nov., sp. nov., isolated from chalcocite enrichment system.</title>
        <authorList>
            <person name="Jiang Z."/>
        </authorList>
    </citation>
    <scope>NUCLEOTIDE SEQUENCE</scope>
    <source>
        <strain evidence="9">MYW30-H2</strain>
    </source>
</reference>
<dbReference type="Gene3D" id="3.30.1300.10">
    <property type="entry name" value="Pantoate-beta-alanine ligase, C-terminal domain"/>
    <property type="match status" value="1"/>
</dbReference>
<evidence type="ECO:0000256" key="8">
    <source>
        <dbReference type="HAMAP-Rule" id="MF_00158"/>
    </source>
</evidence>
<feature type="active site" description="Proton donor" evidence="8">
    <location>
        <position position="37"/>
    </location>
</feature>
<dbReference type="RefSeq" id="WP_347439556.1">
    <property type="nucleotide sequence ID" value="NZ_CP089291.1"/>
</dbReference>
<dbReference type="PANTHER" id="PTHR21299:SF1">
    <property type="entry name" value="PANTOATE--BETA-ALANINE LIGASE"/>
    <property type="match status" value="1"/>
</dbReference>
<dbReference type="InterPro" id="IPR014729">
    <property type="entry name" value="Rossmann-like_a/b/a_fold"/>
</dbReference>
<dbReference type="NCBIfam" id="TIGR00018">
    <property type="entry name" value="panC"/>
    <property type="match status" value="1"/>
</dbReference>
<comment type="subunit">
    <text evidence="8">Homodimer.</text>
</comment>
<dbReference type="HAMAP" id="MF_00158">
    <property type="entry name" value="PanC"/>
    <property type="match status" value="1"/>
</dbReference>
<feature type="binding site" evidence="8">
    <location>
        <position position="61"/>
    </location>
    <ligand>
        <name>(R)-pantoate</name>
        <dbReference type="ChEBI" id="CHEBI:15980"/>
    </ligand>
</feature>
<protein>
    <recommendedName>
        <fullName evidence="8">Pantothenate synthetase</fullName>
        <shortName evidence="8">PS</shortName>
        <ecNumber evidence="8">6.3.2.1</ecNumber>
    </recommendedName>
    <alternativeName>
        <fullName evidence="8">Pantoate--beta-alanine ligase</fullName>
    </alternativeName>
    <alternativeName>
        <fullName evidence="8">Pantoate-activating enzyme</fullName>
    </alternativeName>
</protein>
<comment type="similarity">
    <text evidence="2 8">Belongs to the pantothenate synthetase family.</text>
</comment>
<keyword evidence="6 8" id="KW-0067">ATP-binding</keyword>
<evidence type="ECO:0000256" key="2">
    <source>
        <dbReference type="ARBA" id="ARBA00009256"/>
    </source>
</evidence>
<comment type="miscellaneous">
    <text evidence="8">The reaction proceeds by a bi uni uni bi ping pong mechanism.</text>
</comment>
<dbReference type="Gene3D" id="3.40.50.620">
    <property type="entry name" value="HUPs"/>
    <property type="match status" value="1"/>
</dbReference>
<keyword evidence="5 8" id="KW-0547">Nucleotide-binding</keyword>
<dbReference type="InterPro" id="IPR003721">
    <property type="entry name" value="Pantoate_ligase"/>
</dbReference>